<proteinExistence type="predicted"/>
<dbReference type="InterPro" id="IPR051490">
    <property type="entry name" value="THEM6_lcsJ_thioesterase"/>
</dbReference>
<name>A0A0S4IPE8_BODSA</name>
<evidence type="ECO:0000313" key="2">
    <source>
        <dbReference type="Proteomes" id="UP000051952"/>
    </source>
</evidence>
<sequence>MVLLHVVRSLRYLARGRFLSGPKIGVFDEVTTHVYAGFRMMDAFMHVNNARYLELFEFARWHEAGVKRSVPLFKAAGMYPVVGAVHIQFIKEVPPASLVMIRTKVVGLEDRALVARQHMFNRTGTKLHATAIFRVSLIDTRSKKPATISPSEALARLGLDEAEVRSAAEAAWLQDFVATADDTQSTTPEASQKQSAEKEEAIRVLRDVSVLDNDWRRIMKRLQDKLKPTKKSNK</sequence>
<dbReference type="VEuPathDB" id="TriTrypDB:BSAL_58025"/>
<dbReference type="Gene3D" id="3.10.129.10">
    <property type="entry name" value="Hotdog Thioesterase"/>
    <property type="match status" value="1"/>
</dbReference>
<dbReference type="Pfam" id="PF13279">
    <property type="entry name" value="4HBT_2"/>
    <property type="match status" value="1"/>
</dbReference>
<dbReference type="Proteomes" id="UP000051952">
    <property type="component" value="Unassembled WGS sequence"/>
</dbReference>
<reference evidence="2" key="1">
    <citation type="submission" date="2015-09" db="EMBL/GenBank/DDBJ databases">
        <authorList>
            <consortium name="Pathogen Informatics"/>
        </authorList>
    </citation>
    <scope>NUCLEOTIDE SEQUENCE [LARGE SCALE GENOMIC DNA]</scope>
    <source>
        <strain evidence="2">Lake Konstanz</strain>
    </source>
</reference>
<dbReference type="SUPFAM" id="SSF54637">
    <property type="entry name" value="Thioesterase/thiol ester dehydrase-isomerase"/>
    <property type="match status" value="1"/>
</dbReference>
<organism evidence="1 2">
    <name type="scientific">Bodo saltans</name>
    <name type="common">Flagellated protozoan</name>
    <dbReference type="NCBI Taxonomy" id="75058"/>
    <lineage>
        <taxon>Eukaryota</taxon>
        <taxon>Discoba</taxon>
        <taxon>Euglenozoa</taxon>
        <taxon>Kinetoplastea</taxon>
        <taxon>Metakinetoplastina</taxon>
        <taxon>Eubodonida</taxon>
        <taxon>Bodonidae</taxon>
        <taxon>Bodo</taxon>
    </lineage>
</organism>
<gene>
    <name evidence="1" type="ORF">BSAL_58025</name>
</gene>
<dbReference type="InterPro" id="IPR029069">
    <property type="entry name" value="HotDog_dom_sf"/>
</dbReference>
<keyword evidence="2" id="KW-1185">Reference proteome</keyword>
<protein>
    <submittedName>
        <fullName evidence="1">Thioesterase-like protein, putative</fullName>
    </submittedName>
</protein>
<dbReference type="PANTHER" id="PTHR12475:SF4">
    <property type="entry name" value="PROTEIN THEM6"/>
    <property type="match status" value="1"/>
</dbReference>
<dbReference type="EMBL" id="CYKH01000223">
    <property type="protein sequence ID" value="CUE99469.1"/>
    <property type="molecule type" value="Genomic_DNA"/>
</dbReference>
<dbReference type="OrthoDB" id="265761at2759"/>
<dbReference type="AlphaFoldDB" id="A0A0S4IPE8"/>
<evidence type="ECO:0000313" key="1">
    <source>
        <dbReference type="EMBL" id="CUE99469.1"/>
    </source>
</evidence>
<dbReference type="CDD" id="cd00586">
    <property type="entry name" value="4HBT"/>
    <property type="match status" value="1"/>
</dbReference>
<accession>A0A0S4IPE8</accession>
<dbReference type="PANTHER" id="PTHR12475">
    <property type="match status" value="1"/>
</dbReference>